<dbReference type="AlphaFoldDB" id="A0A5J9SUM0"/>
<accession>A0A5J9SUM0</accession>
<name>A0A5J9SUM0_9POAL</name>
<evidence type="ECO:0000313" key="3">
    <source>
        <dbReference type="Proteomes" id="UP000324897"/>
    </source>
</evidence>
<dbReference type="EMBL" id="RWGY01000305">
    <property type="protein sequence ID" value="TVU02607.1"/>
    <property type="molecule type" value="Genomic_DNA"/>
</dbReference>
<gene>
    <name evidence="2" type="ORF">EJB05_29702</name>
    <name evidence="1" type="ORF">EJB05_51874</name>
</gene>
<keyword evidence="3" id="KW-1185">Reference proteome</keyword>
<evidence type="ECO:0000313" key="1">
    <source>
        <dbReference type="EMBL" id="TVU02607.1"/>
    </source>
</evidence>
<evidence type="ECO:0000313" key="2">
    <source>
        <dbReference type="EMBL" id="TVU27122.1"/>
    </source>
</evidence>
<protein>
    <submittedName>
        <fullName evidence="1">Uncharacterized protein</fullName>
    </submittedName>
</protein>
<organism evidence="1 3">
    <name type="scientific">Eragrostis curvula</name>
    <name type="common">weeping love grass</name>
    <dbReference type="NCBI Taxonomy" id="38414"/>
    <lineage>
        <taxon>Eukaryota</taxon>
        <taxon>Viridiplantae</taxon>
        <taxon>Streptophyta</taxon>
        <taxon>Embryophyta</taxon>
        <taxon>Tracheophyta</taxon>
        <taxon>Spermatophyta</taxon>
        <taxon>Magnoliopsida</taxon>
        <taxon>Liliopsida</taxon>
        <taxon>Poales</taxon>
        <taxon>Poaceae</taxon>
        <taxon>PACMAD clade</taxon>
        <taxon>Chloridoideae</taxon>
        <taxon>Eragrostideae</taxon>
        <taxon>Eragrostidinae</taxon>
        <taxon>Eragrostis</taxon>
    </lineage>
</organism>
<comment type="caution">
    <text evidence="1">The sequence shown here is derived from an EMBL/GenBank/DDBJ whole genome shotgun (WGS) entry which is preliminary data.</text>
</comment>
<dbReference type="Gramene" id="TVU02607">
    <property type="protein sequence ID" value="TVU02607"/>
    <property type="gene ID" value="EJB05_51874"/>
</dbReference>
<dbReference type="Proteomes" id="UP000324897">
    <property type="component" value="Chromosome 2"/>
</dbReference>
<sequence length="118" mass="13820">MSPFSLSLVGNEGGPFIVFVELYVCMYTSYEYEIVHFLVCMMYYIFRNQRIYHGASGKFFLLGVRSCLFQDFDTAKHSIRVEEGLYSQQSTRARQVICLYIMLHDDHTWSDLFTPGIE</sequence>
<reference evidence="1 3" key="1">
    <citation type="journal article" date="2019" name="Sci. Rep.">
        <title>A high-quality genome of Eragrostis curvula grass provides insights into Poaceae evolution and supports new strategies to enhance forage quality.</title>
        <authorList>
            <person name="Carballo J."/>
            <person name="Santos B.A.C.M."/>
            <person name="Zappacosta D."/>
            <person name="Garbus I."/>
            <person name="Selva J.P."/>
            <person name="Gallo C.A."/>
            <person name="Diaz A."/>
            <person name="Albertini E."/>
            <person name="Caccamo M."/>
            <person name="Echenique V."/>
        </authorList>
    </citation>
    <scope>NUCLEOTIDE SEQUENCE [LARGE SCALE GENOMIC DNA]</scope>
    <source>
        <strain evidence="3">cv. Victoria</strain>
        <tissue evidence="1">Leaf</tissue>
    </source>
</reference>
<proteinExistence type="predicted"/>
<dbReference type="Gramene" id="TVU27122">
    <property type="protein sequence ID" value="TVU27122"/>
    <property type="gene ID" value="EJB05_29702"/>
</dbReference>
<dbReference type="EMBL" id="RWGY01000013">
    <property type="protein sequence ID" value="TVU27122.1"/>
    <property type="molecule type" value="Genomic_DNA"/>
</dbReference>